<proteinExistence type="predicted"/>
<dbReference type="AlphaFoldDB" id="A0A1M6MC34"/>
<name>A0A1M6MC34_9FLAO</name>
<gene>
    <name evidence="1" type="ORF">SAMN04487911_1406</name>
</gene>
<dbReference type="Proteomes" id="UP000184231">
    <property type="component" value="Unassembled WGS sequence"/>
</dbReference>
<dbReference type="STRING" id="558155.SAMN04487911_1406"/>
<sequence>MDLGFRKNLFRGKAVLNLSLMDVFASRIEEPGIGQLAFEIYNTRQRGRVVAFGFSCGFGKGEAMDYSG</sequence>
<reference evidence="1 2" key="1">
    <citation type="submission" date="2016-11" db="EMBL/GenBank/DDBJ databases">
        <authorList>
            <person name="Jaros S."/>
            <person name="Januszkiewicz K."/>
            <person name="Wedrychowicz H."/>
        </authorList>
    </citation>
    <scope>NUCLEOTIDE SEQUENCE [LARGE SCALE GENOMIC DNA]</scope>
    <source>
        <strain evidence="1 2">CGMCC 1.8863</strain>
    </source>
</reference>
<keyword evidence="2" id="KW-1185">Reference proteome</keyword>
<dbReference type="EMBL" id="FQYX01000040">
    <property type="protein sequence ID" value="SHJ81036.1"/>
    <property type="molecule type" value="Genomic_DNA"/>
</dbReference>
<accession>A0A1M6MC34</accession>
<evidence type="ECO:0000313" key="1">
    <source>
        <dbReference type="EMBL" id="SHJ81036.1"/>
    </source>
</evidence>
<organism evidence="1 2">
    <name type="scientific">Arenibacter nanhaiticus</name>
    <dbReference type="NCBI Taxonomy" id="558155"/>
    <lineage>
        <taxon>Bacteria</taxon>
        <taxon>Pseudomonadati</taxon>
        <taxon>Bacteroidota</taxon>
        <taxon>Flavobacteriia</taxon>
        <taxon>Flavobacteriales</taxon>
        <taxon>Flavobacteriaceae</taxon>
        <taxon>Arenibacter</taxon>
    </lineage>
</organism>
<evidence type="ECO:0000313" key="2">
    <source>
        <dbReference type="Proteomes" id="UP000184231"/>
    </source>
</evidence>
<protein>
    <submittedName>
        <fullName evidence="1">Uncharacterized protein</fullName>
    </submittedName>
</protein>